<name>A0ABQ7XUJ0_BRANA</name>
<dbReference type="Proteomes" id="UP000824890">
    <property type="component" value="Unassembled WGS sequence"/>
</dbReference>
<sequence>KLDTMKRQLESRAEPSPSIDRRTRPSIDGDYAALRNNLTTRLYILLPELDMIKRQLESRAEPSPSIYRRTRPSIDDDYAALRNKLVTEK</sequence>
<keyword evidence="3" id="KW-1185">Reference proteome</keyword>
<evidence type="ECO:0000313" key="3">
    <source>
        <dbReference type="Proteomes" id="UP000824890"/>
    </source>
</evidence>
<comment type="caution">
    <text evidence="2">The sequence shown here is derived from an EMBL/GenBank/DDBJ whole genome shotgun (WGS) entry which is preliminary data.</text>
</comment>
<protein>
    <submittedName>
        <fullName evidence="2">Uncharacterized protein</fullName>
    </submittedName>
</protein>
<reference evidence="2 3" key="1">
    <citation type="submission" date="2021-05" db="EMBL/GenBank/DDBJ databases">
        <title>Genome Assembly of Synthetic Allotetraploid Brassica napus Reveals Homoeologous Exchanges between Subgenomes.</title>
        <authorList>
            <person name="Davis J.T."/>
        </authorList>
    </citation>
    <scope>NUCLEOTIDE SEQUENCE [LARGE SCALE GENOMIC DNA]</scope>
    <source>
        <strain evidence="3">cv. Da-Ae</strain>
        <tissue evidence="2">Seedling</tissue>
    </source>
</reference>
<dbReference type="EMBL" id="JAGKQM010000019">
    <property type="protein sequence ID" value="KAH0858972.1"/>
    <property type="molecule type" value="Genomic_DNA"/>
</dbReference>
<evidence type="ECO:0000256" key="1">
    <source>
        <dbReference type="SAM" id="MobiDB-lite"/>
    </source>
</evidence>
<feature type="non-terminal residue" evidence="2">
    <location>
        <position position="1"/>
    </location>
</feature>
<accession>A0ABQ7XUJ0</accession>
<evidence type="ECO:0000313" key="2">
    <source>
        <dbReference type="EMBL" id="KAH0858972.1"/>
    </source>
</evidence>
<gene>
    <name evidence="2" type="ORF">HID58_087233</name>
</gene>
<organism evidence="2 3">
    <name type="scientific">Brassica napus</name>
    <name type="common">Rape</name>
    <dbReference type="NCBI Taxonomy" id="3708"/>
    <lineage>
        <taxon>Eukaryota</taxon>
        <taxon>Viridiplantae</taxon>
        <taxon>Streptophyta</taxon>
        <taxon>Embryophyta</taxon>
        <taxon>Tracheophyta</taxon>
        <taxon>Spermatophyta</taxon>
        <taxon>Magnoliopsida</taxon>
        <taxon>eudicotyledons</taxon>
        <taxon>Gunneridae</taxon>
        <taxon>Pentapetalae</taxon>
        <taxon>rosids</taxon>
        <taxon>malvids</taxon>
        <taxon>Brassicales</taxon>
        <taxon>Brassicaceae</taxon>
        <taxon>Brassiceae</taxon>
        <taxon>Brassica</taxon>
    </lineage>
</organism>
<feature type="region of interest" description="Disordered" evidence="1">
    <location>
        <begin position="1"/>
        <end position="26"/>
    </location>
</feature>
<proteinExistence type="predicted"/>